<protein>
    <recommendedName>
        <fullName evidence="4">UPAR/Ly6 domain-containing protein</fullName>
    </recommendedName>
</protein>
<keyword evidence="6" id="KW-1185">Reference proteome</keyword>
<dbReference type="Proteomes" id="UP000694404">
    <property type="component" value="Unplaced"/>
</dbReference>
<dbReference type="GeneTree" id="ENSGT00960000193290"/>
<dbReference type="PANTHER" id="PTHR20914:SF25">
    <property type="entry name" value="PHOSPHOLIPASE A2 INHIBITOR AND LY6_PLAUR DOMAIN-CONTAINING PROTEIN"/>
    <property type="match status" value="1"/>
</dbReference>
<evidence type="ECO:0000256" key="1">
    <source>
        <dbReference type="ARBA" id="ARBA00004613"/>
    </source>
</evidence>
<sequence length="168" mass="17573">FTIEGTKTTVLSRGCLNDFTGVSRHALLFERGLTHPVTVSLSFSRFSVSVRNGLQCPACYAPGSERCESDGNLRCTGGADQCAVVVGTLAQGAASFALGGCATRAACEIKTLESGVFTYNLTKIQCSPAPRAQTSSATRTLGWGPFTLGSIVLCLPLFLPALLGLFLC</sequence>
<dbReference type="PANTHER" id="PTHR20914">
    <property type="entry name" value="LY6/PLAUR DOMAIN-CONTAINING PROTEIN 8"/>
    <property type="match status" value="1"/>
</dbReference>
<accession>A0A8C0G4N4</accession>
<dbReference type="InterPro" id="IPR050918">
    <property type="entry name" value="CNF-like_PLA2_Inhibitor"/>
</dbReference>
<keyword evidence="3" id="KW-0472">Membrane</keyword>
<feature type="transmembrane region" description="Helical" evidence="3">
    <location>
        <begin position="143"/>
        <end position="167"/>
    </location>
</feature>
<keyword evidence="3" id="KW-0812">Transmembrane</keyword>
<reference evidence="5" key="1">
    <citation type="submission" date="2025-08" db="UniProtKB">
        <authorList>
            <consortium name="Ensembl"/>
        </authorList>
    </citation>
    <scope>IDENTIFICATION</scope>
</reference>
<evidence type="ECO:0000259" key="4">
    <source>
        <dbReference type="Pfam" id="PF00021"/>
    </source>
</evidence>
<evidence type="ECO:0000313" key="5">
    <source>
        <dbReference type="Ensembl" id="ENSCABP00000001980.1"/>
    </source>
</evidence>
<dbReference type="InterPro" id="IPR016054">
    <property type="entry name" value="LY6_UPA_recep-like"/>
</dbReference>
<evidence type="ECO:0000256" key="3">
    <source>
        <dbReference type="SAM" id="Phobius"/>
    </source>
</evidence>
<organism evidence="5 6">
    <name type="scientific">Chelonoidis abingdonii</name>
    <name type="common">Abingdon island giant tortoise</name>
    <name type="synonym">Testudo abingdonii</name>
    <dbReference type="NCBI Taxonomy" id="106734"/>
    <lineage>
        <taxon>Eukaryota</taxon>
        <taxon>Metazoa</taxon>
        <taxon>Chordata</taxon>
        <taxon>Craniata</taxon>
        <taxon>Vertebrata</taxon>
        <taxon>Euteleostomi</taxon>
        <taxon>Archelosauria</taxon>
        <taxon>Testudinata</taxon>
        <taxon>Testudines</taxon>
        <taxon>Cryptodira</taxon>
        <taxon>Durocryptodira</taxon>
        <taxon>Testudinoidea</taxon>
        <taxon>Testudinidae</taxon>
        <taxon>Chelonoidis</taxon>
    </lineage>
</organism>
<keyword evidence="3" id="KW-1133">Transmembrane helix</keyword>
<dbReference type="GO" id="GO:0005576">
    <property type="term" value="C:extracellular region"/>
    <property type="evidence" value="ECO:0007669"/>
    <property type="project" value="UniProtKB-SubCell"/>
</dbReference>
<proteinExistence type="predicted"/>
<evidence type="ECO:0000313" key="6">
    <source>
        <dbReference type="Proteomes" id="UP000694404"/>
    </source>
</evidence>
<dbReference type="Ensembl" id="ENSCABT00000002141.1">
    <property type="protein sequence ID" value="ENSCABP00000001980.1"/>
    <property type="gene ID" value="ENSCABG00000001582.1"/>
</dbReference>
<feature type="domain" description="UPAR/Ly6" evidence="4">
    <location>
        <begin position="52"/>
        <end position="124"/>
    </location>
</feature>
<dbReference type="SUPFAM" id="SSF57302">
    <property type="entry name" value="Snake toxin-like"/>
    <property type="match status" value="1"/>
</dbReference>
<dbReference type="Gene3D" id="2.10.60.10">
    <property type="entry name" value="CD59"/>
    <property type="match status" value="1"/>
</dbReference>
<dbReference type="CDD" id="cd23572">
    <property type="entry name" value="TFP_LU_ECD_PINLYP_rpt2"/>
    <property type="match status" value="1"/>
</dbReference>
<dbReference type="GO" id="GO:0030154">
    <property type="term" value="P:cell differentiation"/>
    <property type="evidence" value="ECO:0007669"/>
    <property type="project" value="UniProtKB-ARBA"/>
</dbReference>
<dbReference type="AlphaFoldDB" id="A0A8C0G4N4"/>
<keyword evidence="2" id="KW-0964">Secreted</keyword>
<evidence type="ECO:0000256" key="2">
    <source>
        <dbReference type="ARBA" id="ARBA00022525"/>
    </source>
</evidence>
<name>A0A8C0G4N4_CHEAB</name>
<dbReference type="InterPro" id="IPR045860">
    <property type="entry name" value="Snake_toxin-like_sf"/>
</dbReference>
<dbReference type="Pfam" id="PF00021">
    <property type="entry name" value="UPAR_LY6"/>
    <property type="match status" value="1"/>
</dbReference>
<reference evidence="5" key="2">
    <citation type="submission" date="2025-09" db="UniProtKB">
        <authorList>
            <consortium name="Ensembl"/>
        </authorList>
    </citation>
    <scope>IDENTIFICATION</scope>
</reference>
<comment type="subcellular location">
    <subcellularLocation>
        <location evidence="1">Secreted</location>
    </subcellularLocation>
</comment>